<sequence length="66" mass="7087">MAGLCEGGNEPPGSLKAKDKKPTPFTPWDNQKGLLFTVDCPKTGLNITSDTNKASFMTQLSQEIMG</sequence>
<gene>
    <name evidence="2" type="ORF">ANN_14244</name>
</gene>
<feature type="region of interest" description="Disordered" evidence="1">
    <location>
        <begin position="1"/>
        <end position="28"/>
    </location>
</feature>
<reference evidence="2 3" key="1">
    <citation type="journal article" date="2022" name="Allergy">
        <title>Genome assembly and annotation of Periplaneta americana reveal a comprehensive cockroach allergen profile.</title>
        <authorList>
            <person name="Wang L."/>
            <person name="Xiong Q."/>
            <person name="Saelim N."/>
            <person name="Wang L."/>
            <person name="Nong W."/>
            <person name="Wan A.T."/>
            <person name="Shi M."/>
            <person name="Liu X."/>
            <person name="Cao Q."/>
            <person name="Hui J.H.L."/>
            <person name="Sookrung N."/>
            <person name="Leung T.F."/>
            <person name="Tungtrongchitr A."/>
            <person name="Tsui S.K.W."/>
        </authorList>
    </citation>
    <scope>NUCLEOTIDE SEQUENCE [LARGE SCALE GENOMIC DNA]</scope>
    <source>
        <strain evidence="2">PWHHKU_190912</strain>
    </source>
</reference>
<accession>A0ABQ8SX74</accession>
<evidence type="ECO:0000313" key="3">
    <source>
        <dbReference type="Proteomes" id="UP001148838"/>
    </source>
</evidence>
<evidence type="ECO:0000313" key="2">
    <source>
        <dbReference type="EMBL" id="KAJ4438305.1"/>
    </source>
</evidence>
<name>A0ABQ8SX74_PERAM</name>
<comment type="caution">
    <text evidence="2">The sequence shown here is derived from an EMBL/GenBank/DDBJ whole genome shotgun (WGS) entry which is preliminary data.</text>
</comment>
<evidence type="ECO:0000256" key="1">
    <source>
        <dbReference type="SAM" id="MobiDB-lite"/>
    </source>
</evidence>
<dbReference type="EMBL" id="JAJSOF020000019">
    <property type="protein sequence ID" value="KAJ4438305.1"/>
    <property type="molecule type" value="Genomic_DNA"/>
</dbReference>
<protein>
    <submittedName>
        <fullName evidence="2">Uncharacterized protein</fullName>
    </submittedName>
</protein>
<proteinExistence type="predicted"/>
<keyword evidence="3" id="KW-1185">Reference proteome</keyword>
<dbReference type="Proteomes" id="UP001148838">
    <property type="component" value="Unassembled WGS sequence"/>
</dbReference>
<organism evidence="2 3">
    <name type="scientific">Periplaneta americana</name>
    <name type="common">American cockroach</name>
    <name type="synonym">Blatta americana</name>
    <dbReference type="NCBI Taxonomy" id="6978"/>
    <lineage>
        <taxon>Eukaryota</taxon>
        <taxon>Metazoa</taxon>
        <taxon>Ecdysozoa</taxon>
        <taxon>Arthropoda</taxon>
        <taxon>Hexapoda</taxon>
        <taxon>Insecta</taxon>
        <taxon>Pterygota</taxon>
        <taxon>Neoptera</taxon>
        <taxon>Polyneoptera</taxon>
        <taxon>Dictyoptera</taxon>
        <taxon>Blattodea</taxon>
        <taxon>Blattoidea</taxon>
        <taxon>Blattidae</taxon>
        <taxon>Blattinae</taxon>
        <taxon>Periplaneta</taxon>
    </lineage>
</organism>